<evidence type="ECO:0000256" key="1">
    <source>
        <dbReference type="ARBA" id="ARBA00023015"/>
    </source>
</evidence>
<keyword evidence="2" id="KW-0238">DNA-binding</keyword>
<dbReference type="GO" id="GO:0003677">
    <property type="term" value="F:DNA binding"/>
    <property type="evidence" value="ECO:0007669"/>
    <property type="project" value="UniProtKB-KW"/>
</dbReference>
<gene>
    <name evidence="6" type="ORF">FIV42_05170</name>
</gene>
<dbReference type="Gene3D" id="3.40.250.10">
    <property type="entry name" value="Rhodanese-like domain"/>
    <property type="match status" value="1"/>
</dbReference>
<dbReference type="PRINTS" id="PR00778">
    <property type="entry name" value="HTHARSR"/>
</dbReference>
<dbReference type="InterPro" id="IPR051011">
    <property type="entry name" value="Metal_resp_trans_reg"/>
</dbReference>
<dbReference type="PANTHER" id="PTHR43132:SF8">
    <property type="entry name" value="HTH-TYPE TRANSCRIPTIONAL REGULATOR KMTR"/>
    <property type="match status" value="1"/>
</dbReference>
<organism evidence="6 7">
    <name type="scientific">Persicimonas caeni</name>
    <dbReference type="NCBI Taxonomy" id="2292766"/>
    <lineage>
        <taxon>Bacteria</taxon>
        <taxon>Deltaproteobacteria</taxon>
        <taxon>Bradymonadales</taxon>
        <taxon>Bradymonadaceae</taxon>
        <taxon>Persicimonas</taxon>
    </lineage>
</organism>
<dbReference type="GO" id="GO:0003700">
    <property type="term" value="F:DNA-binding transcription factor activity"/>
    <property type="evidence" value="ECO:0007669"/>
    <property type="project" value="InterPro"/>
</dbReference>
<dbReference type="CDD" id="cd00090">
    <property type="entry name" value="HTH_ARSR"/>
    <property type="match status" value="1"/>
</dbReference>
<dbReference type="InterPro" id="IPR001763">
    <property type="entry name" value="Rhodanese-like_dom"/>
</dbReference>
<dbReference type="RefSeq" id="WP_141196641.1">
    <property type="nucleotide sequence ID" value="NZ_CP041186.1"/>
</dbReference>
<evidence type="ECO:0000256" key="3">
    <source>
        <dbReference type="ARBA" id="ARBA00023163"/>
    </source>
</evidence>
<keyword evidence="7" id="KW-1185">Reference proteome</keyword>
<dbReference type="Gene3D" id="1.10.10.10">
    <property type="entry name" value="Winged helix-like DNA-binding domain superfamily/Winged helix DNA-binding domain"/>
    <property type="match status" value="1"/>
</dbReference>
<dbReference type="InterPro" id="IPR036873">
    <property type="entry name" value="Rhodanese-like_dom_sf"/>
</dbReference>
<dbReference type="AlphaFoldDB" id="A0A4Y6PQU0"/>
<dbReference type="Pfam" id="PF01022">
    <property type="entry name" value="HTH_5"/>
    <property type="match status" value="1"/>
</dbReference>
<feature type="domain" description="Rhodanese" evidence="4">
    <location>
        <begin position="130"/>
        <end position="219"/>
    </location>
</feature>
<dbReference type="PROSITE" id="PS50206">
    <property type="entry name" value="RHODANESE_3"/>
    <property type="match status" value="1"/>
</dbReference>
<evidence type="ECO:0000256" key="2">
    <source>
        <dbReference type="ARBA" id="ARBA00023125"/>
    </source>
</evidence>
<keyword evidence="1" id="KW-0805">Transcription regulation</keyword>
<dbReference type="NCBIfam" id="NF033788">
    <property type="entry name" value="HTH_metalloreg"/>
    <property type="match status" value="1"/>
</dbReference>
<name>A0A4Y6PQU0_PERCE</name>
<proteinExistence type="predicted"/>
<dbReference type="OrthoDB" id="9776795at2"/>
<dbReference type="Pfam" id="PF00581">
    <property type="entry name" value="Rhodanese"/>
    <property type="match status" value="1"/>
</dbReference>
<protein>
    <submittedName>
        <fullName evidence="6">Metalloregulator ArsR/SmtB family transcription factor</fullName>
    </submittedName>
</protein>
<evidence type="ECO:0000259" key="5">
    <source>
        <dbReference type="PROSITE" id="PS50987"/>
    </source>
</evidence>
<dbReference type="SMART" id="SM00418">
    <property type="entry name" value="HTH_ARSR"/>
    <property type="match status" value="1"/>
</dbReference>
<keyword evidence="3" id="KW-0804">Transcription</keyword>
<dbReference type="SMART" id="SM00450">
    <property type="entry name" value="RHOD"/>
    <property type="match status" value="1"/>
</dbReference>
<dbReference type="CDD" id="cd00158">
    <property type="entry name" value="RHOD"/>
    <property type="match status" value="1"/>
</dbReference>
<dbReference type="InterPro" id="IPR011991">
    <property type="entry name" value="ArsR-like_HTH"/>
</dbReference>
<dbReference type="PANTHER" id="PTHR43132">
    <property type="entry name" value="ARSENICAL RESISTANCE OPERON REPRESSOR ARSR-RELATED"/>
    <property type="match status" value="1"/>
</dbReference>
<accession>A0A4Y6PQU0</accession>
<dbReference type="Proteomes" id="UP000315995">
    <property type="component" value="Chromosome"/>
</dbReference>
<evidence type="ECO:0000313" key="6">
    <source>
        <dbReference type="EMBL" id="QDG50145.1"/>
    </source>
</evidence>
<dbReference type="PROSITE" id="PS50987">
    <property type="entry name" value="HTH_ARSR_2"/>
    <property type="match status" value="1"/>
</dbReference>
<accession>A0A5B8Y5R0</accession>
<feature type="domain" description="HTH arsR-type" evidence="5">
    <location>
        <begin position="6"/>
        <end position="100"/>
    </location>
</feature>
<dbReference type="SUPFAM" id="SSF52821">
    <property type="entry name" value="Rhodanese/Cell cycle control phosphatase"/>
    <property type="match status" value="1"/>
</dbReference>
<reference evidence="6 7" key="1">
    <citation type="submission" date="2019-06" db="EMBL/GenBank/DDBJ databases">
        <title>Persicimonas caeni gen. nov., sp. nov., a predatory bacterium isolated from solar saltern.</title>
        <authorList>
            <person name="Wang S."/>
        </authorList>
    </citation>
    <scope>NUCLEOTIDE SEQUENCE [LARGE SCALE GENOMIC DNA]</scope>
    <source>
        <strain evidence="6 7">YN101</strain>
    </source>
</reference>
<sequence length="221" mass="24814">MSLEQLPEQLYQQFASVGQALSNDTRLRILNLLCQTERSVDDLADKLGQSVANTSAHLKVLKQARLVEGRKEGRRVFYGLAGEPALRLWLALRDMGMQSLPEVREAMRTHASEEALLPDLVGEELLDKVRRGEVFLVDLRPSEEFEAGRIPHARSVPSAELEKRLNELPKDREVVAYCRGPYCVAAIKSVQRLRDAGFDAHRMREGIAEWKAAGLPVEMNG</sequence>
<dbReference type="EMBL" id="CP041186">
    <property type="protein sequence ID" value="QDG50145.1"/>
    <property type="molecule type" value="Genomic_DNA"/>
</dbReference>
<dbReference type="InterPro" id="IPR036390">
    <property type="entry name" value="WH_DNA-bd_sf"/>
</dbReference>
<dbReference type="InterPro" id="IPR001845">
    <property type="entry name" value="HTH_ArsR_DNA-bd_dom"/>
</dbReference>
<dbReference type="SUPFAM" id="SSF46785">
    <property type="entry name" value="Winged helix' DNA-binding domain"/>
    <property type="match status" value="1"/>
</dbReference>
<evidence type="ECO:0000313" key="7">
    <source>
        <dbReference type="Proteomes" id="UP000315995"/>
    </source>
</evidence>
<evidence type="ECO:0000259" key="4">
    <source>
        <dbReference type="PROSITE" id="PS50206"/>
    </source>
</evidence>
<dbReference type="InterPro" id="IPR036388">
    <property type="entry name" value="WH-like_DNA-bd_sf"/>
</dbReference>